<accession>A0A7D6EVY1</accession>
<dbReference type="InterPro" id="IPR035228">
    <property type="entry name" value="DUF5340"/>
</dbReference>
<protein>
    <submittedName>
        <fullName evidence="1">DUF5340 domain-containing protein</fullName>
    </submittedName>
</protein>
<dbReference type="AlphaFoldDB" id="A0A7D6EVY1"/>
<organism evidence="1 2">
    <name type="scientific">Thermosynechococcus sichuanensis E542</name>
    <dbReference type="NCBI Taxonomy" id="2016101"/>
    <lineage>
        <taxon>Bacteria</taxon>
        <taxon>Bacillati</taxon>
        <taxon>Cyanobacteriota</taxon>
        <taxon>Cyanophyceae</taxon>
        <taxon>Acaryochloridales</taxon>
        <taxon>Thermosynechococcaceae</taxon>
        <taxon>Thermosynechococcus</taxon>
        <taxon>Thermosynechococcus sichuanensis</taxon>
    </lineage>
</organism>
<proteinExistence type="predicted"/>
<name>A0A7D6EVY1_9CYAN</name>
<dbReference type="Proteomes" id="UP000261812">
    <property type="component" value="Chromosome"/>
</dbReference>
<reference evidence="2" key="1">
    <citation type="submission" date="2018-09" db="EMBL/GenBank/DDBJ databases">
        <title>Complete genome sequence of thermophilic cyanobacteria strain Thermosynechococcus elongatus PKUAC-SCTE542.</title>
        <authorList>
            <person name="Liang Y."/>
            <person name="Tang J."/>
            <person name="Daroch M."/>
        </authorList>
    </citation>
    <scope>NUCLEOTIDE SEQUENCE [LARGE SCALE GENOMIC DNA]</scope>
    <source>
        <strain evidence="2">E542</strain>
    </source>
</reference>
<gene>
    <name evidence="1" type="ORF">D3A95_07395</name>
</gene>
<dbReference type="RefSeq" id="WP_181494421.1">
    <property type="nucleotide sequence ID" value="NZ_CP032152.1"/>
</dbReference>
<evidence type="ECO:0000313" key="2">
    <source>
        <dbReference type="Proteomes" id="UP000261812"/>
    </source>
</evidence>
<dbReference type="Pfam" id="PF17275">
    <property type="entry name" value="DUF5340"/>
    <property type="match status" value="1"/>
</dbReference>
<evidence type="ECO:0000313" key="1">
    <source>
        <dbReference type="EMBL" id="QLL29208.1"/>
    </source>
</evidence>
<dbReference type="KEGG" id="tsq:D3A95_07395"/>
<dbReference type="EMBL" id="CP032152">
    <property type="protein sequence ID" value="QLL29208.1"/>
    <property type="molecule type" value="Genomic_DNA"/>
</dbReference>
<keyword evidence="2" id="KW-1185">Reference proteome</keyword>
<sequence length="88" mass="9909">MTLSSAPPGEVPVPAHIHYELVLQILEQVSLPALPPNSSGYQQLHSAVIHLRKALRLQKQFEEEWQLAGGSVEYQWSLNRDRPPSQSK</sequence>